<proteinExistence type="predicted"/>
<comment type="subcellular location">
    <subcellularLocation>
        <location evidence="1">Nucleus</location>
    </subcellularLocation>
</comment>
<evidence type="ECO:0000259" key="9">
    <source>
        <dbReference type="PROSITE" id="PS50888"/>
    </source>
</evidence>
<keyword evidence="3" id="KW-0221">Differentiation</keyword>
<dbReference type="GO" id="GO:0007399">
    <property type="term" value="P:nervous system development"/>
    <property type="evidence" value="ECO:0007669"/>
    <property type="project" value="UniProtKB-KW"/>
</dbReference>
<dbReference type="PANTHER" id="PTHR19290">
    <property type="entry name" value="BASIC HELIX-LOOP-HELIX PROTEIN NEUROGENIN-RELATED"/>
    <property type="match status" value="1"/>
</dbReference>
<dbReference type="GO" id="GO:0046982">
    <property type="term" value="F:protein heterodimerization activity"/>
    <property type="evidence" value="ECO:0007669"/>
    <property type="project" value="UniProtKB-ARBA"/>
</dbReference>
<dbReference type="InterPro" id="IPR036638">
    <property type="entry name" value="HLH_DNA-bd_sf"/>
</dbReference>
<accession>A0ABD1EWF6</accession>
<evidence type="ECO:0000256" key="6">
    <source>
        <dbReference type="ARBA" id="ARBA00023163"/>
    </source>
</evidence>
<dbReference type="InterPro" id="IPR011598">
    <property type="entry name" value="bHLH_dom"/>
</dbReference>
<keyword evidence="11" id="KW-1185">Reference proteome</keyword>
<dbReference type="Pfam" id="PF00010">
    <property type="entry name" value="HLH"/>
    <property type="match status" value="1"/>
</dbReference>
<sequence length="135" mass="15100">MENPEHYSAYIYFPATSELMPHQDCWVGGSPASSYDSLSGDDFQATSPASGSRPGGGSRGKVSPQVLRRRRLAANARERRRMQNLNQAFDRLRTFLPQLGQDRQLSKFETLQMAQTYIAALYDLLDQTPSGNNGR</sequence>
<dbReference type="SMART" id="SM00353">
    <property type="entry name" value="HLH"/>
    <property type="match status" value="1"/>
</dbReference>
<evidence type="ECO:0000256" key="2">
    <source>
        <dbReference type="ARBA" id="ARBA00022473"/>
    </source>
</evidence>
<organism evidence="10 11">
    <name type="scientific">Hypothenemus hampei</name>
    <name type="common">Coffee berry borer</name>
    <dbReference type="NCBI Taxonomy" id="57062"/>
    <lineage>
        <taxon>Eukaryota</taxon>
        <taxon>Metazoa</taxon>
        <taxon>Ecdysozoa</taxon>
        <taxon>Arthropoda</taxon>
        <taxon>Hexapoda</taxon>
        <taxon>Insecta</taxon>
        <taxon>Pterygota</taxon>
        <taxon>Neoptera</taxon>
        <taxon>Endopterygota</taxon>
        <taxon>Coleoptera</taxon>
        <taxon>Polyphaga</taxon>
        <taxon>Cucujiformia</taxon>
        <taxon>Curculionidae</taxon>
        <taxon>Scolytinae</taxon>
        <taxon>Hypothenemus</taxon>
    </lineage>
</organism>
<dbReference type="AlphaFoldDB" id="A0ABD1EWF6"/>
<feature type="domain" description="BHLH" evidence="9">
    <location>
        <begin position="69"/>
        <end position="121"/>
    </location>
</feature>
<keyword evidence="6" id="KW-0804">Transcription</keyword>
<feature type="region of interest" description="Disordered" evidence="8">
    <location>
        <begin position="31"/>
        <end position="68"/>
    </location>
</feature>
<evidence type="ECO:0000313" key="11">
    <source>
        <dbReference type="Proteomes" id="UP001566132"/>
    </source>
</evidence>
<dbReference type="Proteomes" id="UP001566132">
    <property type="component" value="Unassembled WGS sequence"/>
</dbReference>
<dbReference type="EMBL" id="JBDJPC010000004">
    <property type="protein sequence ID" value="KAL1505352.1"/>
    <property type="molecule type" value="Genomic_DNA"/>
</dbReference>
<dbReference type="SUPFAM" id="SSF47459">
    <property type="entry name" value="HLH, helix-loop-helix DNA-binding domain"/>
    <property type="match status" value="1"/>
</dbReference>
<dbReference type="GO" id="GO:0005634">
    <property type="term" value="C:nucleus"/>
    <property type="evidence" value="ECO:0007669"/>
    <property type="project" value="UniProtKB-SubCell"/>
</dbReference>
<evidence type="ECO:0000256" key="3">
    <source>
        <dbReference type="ARBA" id="ARBA00022782"/>
    </source>
</evidence>
<reference evidence="10 11" key="1">
    <citation type="submission" date="2024-05" db="EMBL/GenBank/DDBJ databases">
        <title>Genetic variation in Jamaican populations of the coffee berry borer (Hypothenemus hampei).</title>
        <authorList>
            <person name="Errbii M."/>
            <person name="Myrie A."/>
        </authorList>
    </citation>
    <scope>NUCLEOTIDE SEQUENCE [LARGE SCALE GENOMIC DNA]</scope>
    <source>
        <strain evidence="10">JA-Hopewell-2020-01-JO</strain>
        <tissue evidence="10">Whole body</tissue>
    </source>
</reference>
<evidence type="ECO:0000256" key="8">
    <source>
        <dbReference type="SAM" id="MobiDB-lite"/>
    </source>
</evidence>
<keyword evidence="4" id="KW-0524">Neurogenesis</keyword>
<dbReference type="InterPro" id="IPR050359">
    <property type="entry name" value="bHLH_transcription_factors"/>
</dbReference>
<keyword evidence="5" id="KW-0805">Transcription regulation</keyword>
<dbReference type="Gene3D" id="4.10.280.10">
    <property type="entry name" value="Helix-loop-helix DNA-binding domain"/>
    <property type="match status" value="1"/>
</dbReference>
<evidence type="ECO:0000256" key="5">
    <source>
        <dbReference type="ARBA" id="ARBA00023015"/>
    </source>
</evidence>
<dbReference type="FunFam" id="4.10.280.10:FF:000025">
    <property type="entry name" value="protein atonal homolog 7"/>
    <property type="match status" value="1"/>
</dbReference>
<evidence type="ECO:0000256" key="1">
    <source>
        <dbReference type="ARBA" id="ARBA00004123"/>
    </source>
</evidence>
<evidence type="ECO:0000313" key="10">
    <source>
        <dbReference type="EMBL" id="KAL1505352.1"/>
    </source>
</evidence>
<keyword evidence="2" id="KW-0217">Developmental protein</keyword>
<evidence type="ECO:0000256" key="7">
    <source>
        <dbReference type="ARBA" id="ARBA00023242"/>
    </source>
</evidence>
<comment type="caution">
    <text evidence="10">The sequence shown here is derived from an EMBL/GenBank/DDBJ whole genome shotgun (WGS) entry which is preliminary data.</text>
</comment>
<gene>
    <name evidence="10" type="ORF">ABEB36_004939</name>
</gene>
<dbReference type="GO" id="GO:0016360">
    <property type="term" value="P:sensory organ precursor cell fate determination"/>
    <property type="evidence" value="ECO:0007669"/>
    <property type="project" value="UniProtKB-ARBA"/>
</dbReference>
<keyword evidence="7" id="KW-0539">Nucleus</keyword>
<dbReference type="PROSITE" id="PS50888">
    <property type="entry name" value="BHLH"/>
    <property type="match status" value="1"/>
</dbReference>
<dbReference type="PANTHER" id="PTHR19290:SF169">
    <property type="entry name" value="PROTEIN ATONAL"/>
    <property type="match status" value="1"/>
</dbReference>
<name>A0ABD1EWF6_HYPHA</name>
<evidence type="ECO:0000256" key="4">
    <source>
        <dbReference type="ARBA" id="ARBA00022902"/>
    </source>
</evidence>
<protein>
    <recommendedName>
        <fullName evidence="9">BHLH domain-containing protein</fullName>
    </recommendedName>
</protein>